<dbReference type="InterPro" id="IPR029063">
    <property type="entry name" value="SAM-dependent_MTases_sf"/>
</dbReference>
<evidence type="ECO:0000313" key="3">
    <source>
        <dbReference type="Proteomes" id="UP000034050"/>
    </source>
</evidence>
<dbReference type="EMBL" id="LCFD01000004">
    <property type="protein sequence ID" value="KKS87104.1"/>
    <property type="molecule type" value="Genomic_DNA"/>
</dbReference>
<dbReference type="Gene3D" id="3.40.50.150">
    <property type="entry name" value="Vaccinia Virus protein VP39"/>
    <property type="match status" value="1"/>
</dbReference>
<dbReference type="SUPFAM" id="SSF53335">
    <property type="entry name" value="S-adenosyl-L-methionine-dependent methyltransferases"/>
    <property type="match status" value="1"/>
</dbReference>
<evidence type="ECO:0000313" key="2">
    <source>
        <dbReference type="EMBL" id="KKS87104.1"/>
    </source>
</evidence>
<dbReference type="GO" id="GO:0008757">
    <property type="term" value="F:S-adenosylmethionine-dependent methyltransferase activity"/>
    <property type="evidence" value="ECO:0007669"/>
    <property type="project" value="InterPro"/>
</dbReference>
<name>A0A0G1CNI9_9BACT</name>
<protein>
    <recommendedName>
        <fullName evidence="1">Methyltransferase type 11 domain-containing protein</fullName>
    </recommendedName>
</protein>
<evidence type="ECO:0000259" key="1">
    <source>
        <dbReference type="Pfam" id="PF08241"/>
    </source>
</evidence>
<reference evidence="2 3" key="1">
    <citation type="journal article" date="2015" name="Nature">
        <title>rRNA introns, odd ribosomes, and small enigmatic genomes across a large radiation of phyla.</title>
        <authorList>
            <person name="Brown C.T."/>
            <person name="Hug L.A."/>
            <person name="Thomas B.C."/>
            <person name="Sharon I."/>
            <person name="Castelle C.J."/>
            <person name="Singh A."/>
            <person name="Wilkins M.J."/>
            <person name="Williams K.H."/>
            <person name="Banfield J.F."/>
        </authorList>
    </citation>
    <scope>NUCLEOTIDE SEQUENCE [LARGE SCALE GENOMIC DNA]</scope>
</reference>
<organism evidence="2 3">
    <name type="scientific">Candidatus Gottesmanbacteria bacterium GW2011_GWB1_43_11</name>
    <dbReference type="NCBI Taxonomy" id="1618446"/>
    <lineage>
        <taxon>Bacteria</taxon>
        <taxon>Candidatus Gottesmaniibacteriota</taxon>
    </lineage>
</organism>
<feature type="domain" description="Methyltransferase type 11" evidence="1">
    <location>
        <begin position="45"/>
        <end position="140"/>
    </location>
</feature>
<sequence length="230" mass="26191">MKNQWDTYAKVFEEGMGEGGDELHTKLINPLIFKFLGVYEGKRILDAGCGNGYLVKLLSKQAKHVTGADASKELLKLAKKRTQKITNIDYTEVNLLDPLPFAHASYEVVIANMVLQYLPQLVTFALESADVLKPSGQFIVLVDHPGHALFDRVQELAGKPNPKWLTRASYFTSGQRRKKSLWDKAILEYYHRPVQEYINVFTPYFKLEKMAELTSDSETPRILGLLWTKI</sequence>
<gene>
    <name evidence="2" type="ORF">UV61_C0004G0030</name>
</gene>
<dbReference type="InterPro" id="IPR013216">
    <property type="entry name" value="Methyltransf_11"/>
</dbReference>
<dbReference type="Pfam" id="PF08241">
    <property type="entry name" value="Methyltransf_11"/>
    <property type="match status" value="1"/>
</dbReference>
<dbReference type="Proteomes" id="UP000034050">
    <property type="component" value="Unassembled WGS sequence"/>
</dbReference>
<accession>A0A0G1CNI9</accession>
<dbReference type="CDD" id="cd02440">
    <property type="entry name" value="AdoMet_MTases"/>
    <property type="match status" value="1"/>
</dbReference>
<dbReference type="PANTHER" id="PTHR43861">
    <property type="entry name" value="TRANS-ACONITATE 2-METHYLTRANSFERASE-RELATED"/>
    <property type="match status" value="1"/>
</dbReference>
<dbReference type="AlphaFoldDB" id="A0A0G1CNI9"/>
<comment type="caution">
    <text evidence="2">The sequence shown here is derived from an EMBL/GenBank/DDBJ whole genome shotgun (WGS) entry which is preliminary data.</text>
</comment>
<dbReference type="STRING" id="1618446.UV61_C0004G0030"/>
<proteinExistence type="predicted"/>